<dbReference type="FunFam" id="3.40.850.10:FF:000008">
    <property type="entry name" value="Putative unconventional myosin-IXa"/>
    <property type="match status" value="1"/>
</dbReference>
<feature type="compositionally biased region" description="Basic residues" evidence="12">
    <location>
        <begin position="1534"/>
        <end position="1548"/>
    </location>
</feature>
<evidence type="ECO:0000259" key="15">
    <source>
        <dbReference type="PROSITE" id="PS51456"/>
    </source>
</evidence>
<feature type="compositionally biased region" description="Basic and acidic residues" evidence="12">
    <location>
        <begin position="851"/>
        <end position="865"/>
    </location>
</feature>
<keyword evidence="7 11" id="KW-0175">Coiled coil</keyword>
<dbReference type="CDD" id="cd20818">
    <property type="entry name" value="C1_Myosin-IX"/>
    <property type="match status" value="1"/>
</dbReference>
<evidence type="ECO:0000256" key="4">
    <source>
        <dbReference type="ARBA" id="ARBA00022741"/>
    </source>
</evidence>
<dbReference type="InterPro" id="IPR000198">
    <property type="entry name" value="RhoGAP_dom"/>
</dbReference>
<feature type="compositionally biased region" description="Polar residues" evidence="12">
    <location>
        <begin position="334"/>
        <end position="347"/>
    </location>
</feature>
<dbReference type="PANTHER" id="PTHR46184">
    <property type="entry name" value="UNCONVENTIONAL MYOSIN-IXB-LIKE PROTEIN"/>
    <property type="match status" value="1"/>
</dbReference>
<dbReference type="InterPro" id="IPR027417">
    <property type="entry name" value="P-loop_NTPase"/>
</dbReference>
<dbReference type="InterPro" id="IPR008936">
    <property type="entry name" value="Rho_GTPase_activation_prot"/>
</dbReference>
<feature type="region of interest" description="Disordered" evidence="12">
    <location>
        <begin position="1530"/>
        <end position="1577"/>
    </location>
</feature>
<evidence type="ECO:0000256" key="7">
    <source>
        <dbReference type="ARBA" id="ARBA00023054"/>
    </source>
</evidence>
<dbReference type="Pfam" id="PF00612">
    <property type="entry name" value="IQ"/>
    <property type="match status" value="3"/>
</dbReference>
<dbReference type="PRINTS" id="PR00193">
    <property type="entry name" value="MYOSINHEAVY"/>
</dbReference>
<dbReference type="GO" id="GO:0005096">
    <property type="term" value="F:GTPase activator activity"/>
    <property type="evidence" value="ECO:0007669"/>
    <property type="project" value="InterPro"/>
</dbReference>
<dbReference type="GO" id="GO:0046872">
    <property type="term" value="F:metal ion binding"/>
    <property type="evidence" value="ECO:0007669"/>
    <property type="project" value="UniProtKB-KW"/>
</dbReference>
<comment type="caution">
    <text evidence="10">Lacks conserved residue(s) required for the propagation of feature annotation.</text>
</comment>
<dbReference type="OMA" id="IMENDNE"/>
<dbReference type="Gene3D" id="1.20.120.720">
    <property type="entry name" value="Myosin VI head, motor domain, U50 subdomain"/>
    <property type="match status" value="2"/>
</dbReference>
<dbReference type="FunFam" id="1.20.58.530:FF:000005">
    <property type="entry name" value="unconventional myosin-IXa isoform X1"/>
    <property type="match status" value="1"/>
</dbReference>
<keyword evidence="18" id="KW-1185">Reference proteome</keyword>
<dbReference type="HOGENOM" id="CLU_000192_2_1_1"/>
<dbReference type="GO" id="GO:0016459">
    <property type="term" value="C:myosin complex"/>
    <property type="evidence" value="ECO:0007669"/>
    <property type="project" value="UniProtKB-KW"/>
</dbReference>
<dbReference type="Pfam" id="PF00063">
    <property type="entry name" value="Myosin_head"/>
    <property type="match status" value="2"/>
</dbReference>
<evidence type="ECO:0000256" key="8">
    <source>
        <dbReference type="ARBA" id="ARBA00023123"/>
    </source>
</evidence>
<feature type="region of interest" description="Disordered" evidence="12">
    <location>
        <begin position="851"/>
        <end position="871"/>
    </location>
</feature>
<dbReference type="GO" id="GO:0005737">
    <property type="term" value="C:cytoplasm"/>
    <property type="evidence" value="ECO:0007669"/>
    <property type="project" value="UniProtKB-SubCell"/>
</dbReference>
<dbReference type="PROSITE" id="PS00479">
    <property type="entry name" value="ZF_DAG_PE_1"/>
    <property type="match status" value="1"/>
</dbReference>
<feature type="region of interest" description="Actin-binding" evidence="10">
    <location>
        <begin position="420"/>
        <end position="442"/>
    </location>
</feature>
<dbReference type="InterPro" id="IPR046987">
    <property type="entry name" value="Myo9"/>
</dbReference>
<dbReference type="Gene3D" id="6.20.240.20">
    <property type="match status" value="1"/>
</dbReference>
<keyword evidence="9" id="KW-0505">Motor protein</keyword>
<feature type="compositionally biased region" description="Pro residues" evidence="12">
    <location>
        <begin position="1559"/>
        <end position="1574"/>
    </location>
</feature>
<keyword evidence="5" id="KW-0862">Zinc</keyword>
<evidence type="ECO:0000256" key="1">
    <source>
        <dbReference type="ARBA" id="ARBA00004496"/>
    </source>
</evidence>
<evidence type="ECO:0000256" key="12">
    <source>
        <dbReference type="SAM" id="MobiDB-lite"/>
    </source>
</evidence>
<feature type="coiled-coil region" evidence="11">
    <location>
        <begin position="1458"/>
        <end position="1492"/>
    </location>
</feature>
<dbReference type="EMBL" id="AMQN01008669">
    <property type="status" value="NOT_ANNOTATED_CDS"/>
    <property type="molecule type" value="Genomic_DNA"/>
</dbReference>
<dbReference type="Gene3D" id="1.10.555.10">
    <property type="entry name" value="Rho GTPase activation protein"/>
    <property type="match status" value="1"/>
</dbReference>
<evidence type="ECO:0000259" key="13">
    <source>
        <dbReference type="PROSITE" id="PS50081"/>
    </source>
</evidence>
<dbReference type="InterPro" id="IPR036961">
    <property type="entry name" value="Kinesin_motor_dom_sf"/>
</dbReference>
<dbReference type="InterPro" id="IPR000048">
    <property type="entry name" value="IQ_motif_EF-hand-BS"/>
</dbReference>
<name>R7UA58_CAPTE</name>
<dbReference type="CDD" id="cd23767">
    <property type="entry name" value="IQCD"/>
    <property type="match status" value="2"/>
</dbReference>
<dbReference type="Gene3D" id="1.20.5.190">
    <property type="match status" value="2"/>
</dbReference>
<dbReference type="STRING" id="283909.R7UA58"/>
<dbReference type="Gene3D" id="3.40.850.10">
    <property type="entry name" value="Kinesin motor domain"/>
    <property type="match status" value="1"/>
</dbReference>
<reference evidence="18" key="1">
    <citation type="submission" date="2012-12" db="EMBL/GenBank/DDBJ databases">
        <authorList>
            <person name="Hellsten U."/>
            <person name="Grimwood J."/>
            <person name="Chapman J.A."/>
            <person name="Shapiro H."/>
            <person name="Aerts A."/>
            <person name="Otillar R.P."/>
            <person name="Terry A.Y."/>
            <person name="Boore J.L."/>
            <person name="Simakov O."/>
            <person name="Marletaz F."/>
            <person name="Cho S.-J."/>
            <person name="Edsinger-Gonzales E."/>
            <person name="Havlak P."/>
            <person name="Kuo D.-H."/>
            <person name="Larsson T."/>
            <person name="Lv J."/>
            <person name="Arendt D."/>
            <person name="Savage R."/>
            <person name="Osoegawa K."/>
            <person name="de Jong P."/>
            <person name="Lindberg D.R."/>
            <person name="Seaver E.C."/>
            <person name="Weisblat D.A."/>
            <person name="Putnam N.H."/>
            <person name="Grigoriev I.V."/>
            <person name="Rokhsar D.S."/>
        </authorList>
    </citation>
    <scope>NUCLEOTIDE SEQUENCE</scope>
    <source>
        <strain evidence="18">I ESC-2004</strain>
    </source>
</reference>
<comment type="subcellular location">
    <subcellularLocation>
        <location evidence="1">Cytoplasm</location>
    </subcellularLocation>
</comment>
<keyword evidence="2" id="KW-0963">Cytoplasm</keyword>
<dbReference type="PROSITE" id="PS51456">
    <property type="entry name" value="MYOSIN_MOTOR"/>
    <property type="match status" value="1"/>
</dbReference>
<keyword evidence="4" id="KW-0547">Nucleotide-binding</keyword>
<organism evidence="16">
    <name type="scientific">Capitella teleta</name>
    <name type="common">Polychaete worm</name>
    <dbReference type="NCBI Taxonomy" id="283909"/>
    <lineage>
        <taxon>Eukaryota</taxon>
        <taxon>Metazoa</taxon>
        <taxon>Spiralia</taxon>
        <taxon>Lophotrochozoa</taxon>
        <taxon>Annelida</taxon>
        <taxon>Polychaeta</taxon>
        <taxon>Sedentaria</taxon>
        <taxon>Scolecida</taxon>
        <taxon>Capitellidae</taxon>
        <taxon>Capitella</taxon>
    </lineage>
</organism>
<reference evidence="17" key="3">
    <citation type="submission" date="2015-06" db="UniProtKB">
        <authorList>
            <consortium name="EnsemblMetazoa"/>
        </authorList>
    </citation>
    <scope>IDENTIFICATION</scope>
</reference>
<dbReference type="Gene3D" id="1.20.58.530">
    <property type="match status" value="2"/>
</dbReference>
<evidence type="ECO:0000313" key="17">
    <source>
        <dbReference type="EnsemblMetazoa" id="CapteP226894"/>
    </source>
</evidence>
<dbReference type="Pfam" id="PF00130">
    <property type="entry name" value="C1_1"/>
    <property type="match status" value="1"/>
</dbReference>
<dbReference type="Gene3D" id="3.30.60.20">
    <property type="match status" value="1"/>
</dbReference>
<evidence type="ECO:0000259" key="14">
    <source>
        <dbReference type="PROSITE" id="PS50238"/>
    </source>
</evidence>
<evidence type="ECO:0008006" key="19">
    <source>
        <dbReference type="Google" id="ProtNLM"/>
    </source>
</evidence>
<keyword evidence="8 10" id="KW-0518">Myosin</keyword>
<evidence type="ECO:0000256" key="6">
    <source>
        <dbReference type="ARBA" id="ARBA00022840"/>
    </source>
</evidence>
<dbReference type="PROSITE" id="PS50081">
    <property type="entry name" value="ZF_DAG_PE_2"/>
    <property type="match status" value="1"/>
</dbReference>
<dbReference type="GO" id="GO:0005884">
    <property type="term" value="C:actin filament"/>
    <property type="evidence" value="ECO:0007669"/>
    <property type="project" value="TreeGrafter"/>
</dbReference>
<evidence type="ECO:0000256" key="11">
    <source>
        <dbReference type="SAM" id="Coils"/>
    </source>
</evidence>
<keyword evidence="10" id="KW-0009">Actin-binding</keyword>
<evidence type="ECO:0000256" key="5">
    <source>
        <dbReference type="ARBA" id="ARBA00022833"/>
    </source>
</evidence>
<feature type="domain" description="Myosin motor" evidence="15">
    <location>
        <begin position="1"/>
        <end position="538"/>
    </location>
</feature>
<evidence type="ECO:0000313" key="16">
    <source>
        <dbReference type="EMBL" id="ELU02859.1"/>
    </source>
</evidence>
<dbReference type="SMART" id="SM00015">
    <property type="entry name" value="IQ"/>
    <property type="match status" value="4"/>
</dbReference>
<dbReference type="InterPro" id="IPR002219">
    <property type="entry name" value="PKC_DAG/PE"/>
</dbReference>
<dbReference type="GO" id="GO:0000146">
    <property type="term" value="F:microfilament motor activity"/>
    <property type="evidence" value="ECO:0007669"/>
    <property type="project" value="InterPro"/>
</dbReference>
<reference evidence="16 18" key="2">
    <citation type="journal article" date="2013" name="Nature">
        <title>Insights into bilaterian evolution from three spiralian genomes.</title>
        <authorList>
            <person name="Simakov O."/>
            <person name="Marletaz F."/>
            <person name="Cho S.J."/>
            <person name="Edsinger-Gonzales E."/>
            <person name="Havlak P."/>
            <person name="Hellsten U."/>
            <person name="Kuo D.H."/>
            <person name="Larsson T."/>
            <person name="Lv J."/>
            <person name="Arendt D."/>
            <person name="Savage R."/>
            <person name="Osoegawa K."/>
            <person name="de Jong P."/>
            <person name="Grimwood J."/>
            <person name="Chapman J.A."/>
            <person name="Shapiro H."/>
            <person name="Aerts A."/>
            <person name="Otillar R.P."/>
            <person name="Terry A.Y."/>
            <person name="Boore J.L."/>
            <person name="Grigoriev I.V."/>
            <person name="Lindberg D.R."/>
            <person name="Seaver E.C."/>
            <person name="Weisblat D.A."/>
            <person name="Putnam N.H."/>
            <person name="Rokhsar D.S."/>
        </authorList>
    </citation>
    <scope>NUCLEOTIDE SEQUENCE</scope>
    <source>
        <strain evidence="16 18">I ESC-2004</strain>
    </source>
</reference>
<feature type="compositionally biased region" description="Low complexity" evidence="12">
    <location>
        <begin position="984"/>
        <end position="999"/>
    </location>
</feature>
<feature type="compositionally biased region" description="Basic and acidic residues" evidence="12">
    <location>
        <begin position="913"/>
        <end position="924"/>
    </location>
</feature>
<dbReference type="Proteomes" id="UP000014760">
    <property type="component" value="Unassembled WGS sequence"/>
</dbReference>
<evidence type="ECO:0000313" key="18">
    <source>
        <dbReference type="Proteomes" id="UP000014760"/>
    </source>
</evidence>
<protein>
    <recommendedName>
        <fullName evidence="19">Myosin motor domain-containing protein</fullName>
    </recommendedName>
</protein>
<feature type="region of interest" description="Disordered" evidence="12">
    <location>
        <begin position="321"/>
        <end position="351"/>
    </location>
</feature>
<proteinExistence type="inferred from homology"/>
<dbReference type="SMART" id="SM00109">
    <property type="entry name" value="C1"/>
    <property type="match status" value="1"/>
</dbReference>
<feature type="domain" description="Phorbol-ester/DAG-type" evidence="13">
    <location>
        <begin position="1160"/>
        <end position="1209"/>
    </location>
</feature>
<evidence type="ECO:0000256" key="9">
    <source>
        <dbReference type="ARBA" id="ARBA00023175"/>
    </source>
</evidence>
<sequence>MEMVGFSSDTQRRIFSVLSAVLHLGNIVFKKKLSQAHHEAVTISNREQVTVVSNLLKVREDTLIEALTKKKTMAGGETVVMSYKMQNAIATRDAMAKCLYAALFDWIVLQINHALLAKPREARAETQGNSIGVLDIFGFEDFQRNSFEQFCINYANEHLHYYFNQHIFKFEQEEYQREGIQWKNIEFIDNTGCVDLFATRPTGLLALLDEECNFPGANDRTLLSKFRSQHANNPSYIAPKLQNDTFCIVHYAGTVTYRIQDFREKNCDLVRQDIVVLLKNSSMAFVRELVGYDPVAVLRWAILRAFFRAYFAFKDAGRRHRRPSAGKKAGSVHRLSQGNIRTRSPHQSGDMRSLYQVTKALSLVKRIQRNKSFRPRGRSSKQLKDLQSMKTLAGKNLLGSRSSKSKSKPPSVSAQFNGSLQKLMESLNQSNPLFIRCIKSNQQKAACQFDEDLVLRQLRYTGMLATVKIRQAGYNVRLTFEEFIQSYRVLLPNGLLSSRNDIESFLHGLDLNRDNYQIGNTKVFLREAEKLLLDDALHSSIMLRVLCIQHWVRSQLCRRRFIRARNAAVVIQTFMRGCLAQRRMHELRLSFYAAIVIQRVFRGFRQRKLLRQRNRAAVLIQSCYRGYVARRWFKKICCERQKNRHQDSVDLHSSTSDEGVLTKESSTEELIFENVPSRGLDSEGSSGILDDTDIDSCSLYKGRDCQSLSSLPSTPSSPFPVSPGGRALVGSAAMGRIREEGEELLLSPVPLQRKAQKSFSTSEMPSGSTVQLRTQPGPRDLEILIRPAINKASSEDFLTQQHHYRAESKRVYEKRISAPLAKQESFSEADLSWMAGNIVRRLPMADAEMSMHRRERPHSTDDKIDAGNQRGSPFYRAKKHFKHFMAGALFVFSINTFFARWIRWGRINGVFETHEKGGHPESLKHAGGKKIGKKDDEDSEESQSEDNSKGSSVSSLREAETKQKHRRKGSKKHRGSANRDSAHKLSVASSSSLQSQSSSPEASLSAAATWSLSGTSQWQYPTDILVSNPAELQQLDQLLFNKIVEFGNIRSRRETIFDVVFKGALREFHSDLITKVSIARPESFVELRYKDLMAGFEGVLKARAVQEGAGQAFPATVGINAFRGFLDDFHKRKENNELPEVKVKKAKKKKQKDTTIEILDHKFIVVQFSIATYCELCSSSIWMIEKGLVCHLCKYTIHKKCSTKISLPCKGSIINQESNTVIGAPLTSLIDGQQQVPAIIDMLLNTIENSGGLYTVGLYRKAGAAAKIRTLIKDINKDVSSVDFFNFPIHVLAAVVKTFLRELPDPIMTFELYDDFILATDVADEKERTQALYNVLHKLPLAHFALLERLMFHLAKVAQQETTNKMSCNGLAIIFAPSLLRTNQKLPAQESLSHIPKQTRCIQCILEEQLRKVQLTLADINTLDRATISAEDRLSVVRASIRQSSYVDDPEEEEEVCASQGDSELRLLSEQIQSLQDEKEELTLRLPQLECRLSSSDDDLLSTDEIDQSADELDFQEYALTFDLPACPPQNLRHLNKNRAQSPHKRRPSTPGRQSQPLLLPPSSPHPNSNPVPDPTRRVVSFTQIGSEFLV</sequence>
<dbReference type="OrthoDB" id="312459at2759"/>
<dbReference type="SMART" id="SM00242">
    <property type="entry name" value="MYSc"/>
    <property type="match status" value="1"/>
</dbReference>
<comment type="similarity">
    <text evidence="10">Belongs to the TRAFAC class myosin-kinesin ATPase superfamily. Myosin family.</text>
</comment>
<keyword evidence="6" id="KW-0067">ATP-binding</keyword>
<feature type="compositionally biased region" description="Basic residues" evidence="12">
    <location>
        <begin position="963"/>
        <end position="976"/>
    </location>
</feature>
<dbReference type="SUPFAM" id="SSF48350">
    <property type="entry name" value="GTPase activation domain, GAP"/>
    <property type="match status" value="1"/>
</dbReference>
<dbReference type="PANTHER" id="PTHR46184:SF5">
    <property type="entry name" value="UNCONVENTIONAL MYOSIN-IXA-LIKE"/>
    <property type="match status" value="1"/>
</dbReference>
<feature type="region of interest" description="Disordered" evidence="12">
    <location>
        <begin position="913"/>
        <end position="999"/>
    </location>
</feature>
<gene>
    <name evidence="16" type="ORF">CAPTEDRAFT_226894</name>
</gene>
<keyword evidence="3" id="KW-0479">Metal-binding</keyword>
<dbReference type="GO" id="GO:0051015">
    <property type="term" value="F:actin filament binding"/>
    <property type="evidence" value="ECO:0007669"/>
    <property type="project" value="TreeGrafter"/>
</dbReference>
<dbReference type="EMBL" id="KB303698">
    <property type="protein sequence ID" value="ELU02859.1"/>
    <property type="molecule type" value="Genomic_DNA"/>
</dbReference>
<accession>R7UA58</accession>
<dbReference type="SUPFAM" id="SSF52540">
    <property type="entry name" value="P-loop containing nucleoside triphosphate hydrolases"/>
    <property type="match status" value="2"/>
</dbReference>
<dbReference type="SUPFAM" id="SSF57889">
    <property type="entry name" value="Cysteine-rich domain"/>
    <property type="match status" value="1"/>
</dbReference>
<evidence type="ECO:0000256" key="2">
    <source>
        <dbReference type="ARBA" id="ARBA00022490"/>
    </source>
</evidence>
<feature type="domain" description="Rho-GAP" evidence="14">
    <location>
        <begin position="1224"/>
        <end position="1413"/>
    </location>
</feature>
<dbReference type="InterPro" id="IPR001609">
    <property type="entry name" value="Myosin_head_motor_dom-like"/>
</dbReference>
<dbReference type="SMART" id="SM00324">
    <property type="entry name" value="RhoGAP"/>
    <property type="match status" value="1"/>
</dbReference>
<dbReference type="GO" id="GO:0005524">
    <property type="term" value="F:ATP binding"/>
    <property type="evidence" value="ECO:0007669"/>
    <property type="project" value="UniProtKB-KW"/>
</dbReference>
<dbReference type="GO" id="GO:0035556">
    <property type="term" value="P:intracellular signal transduction"/>
    <property type="evidence" value="ECO:0007669"/>
    <property type="project" value="InterPro"/>
</dbReference>
<dbReference type="EnsemblMetazoa" id="CapteT226894">
    <property type="protein sequence ID" value="CapteP226894"/>
    <property type="gene ID" value="CapteG226894"/>
</dbReference>
<dbReference type="PROSITE" id="PS50096">
    <property type="entry name" value="IQ"/>
    <property type="match status" value="3"/>
</dbReference>
<dbReference type="PROSITE" id="PS50238">
    <property type="entry name" value="RHOGAP"/>
    <property type="match status" value="1"/>
</dbReference>
<dbReference type="InterPro" id="IPR046349">
    <property type="entry name" value="C1-like_sf"/>
</dbReference>
<evidence type="ECO:0000256" key="10">
    <source>
        <dbReference type="PROSITE-ProRule" id="PRU00782"/>
    </source>
</evidence>
<dbReference type="Pfam" id="PF00620">
    <property type="entry name" value="RhoGAP"/>
    <property type="match status" value="1"/>
</dbReference>
<evidence type="ECO:0000256" key="3">
    <source>
        <dbReference type="ARBA" id="ARBA00022723"/>
    </source>
</evidence>